<proteinExistence type="predicted"/>
<dbReference type="PANTHER" id="PTHR46033">
    <property type="entry name" value="PROTEIN MAIN-LIKE 2"/>
    <property type="match status" value="1"/>
</dbReference>
<dbReference type="GO" id="GO:0010073">
    <property type="term" value="P:meristem maintenance"/>
    <property type="evidence" value="ECO:0007669"/>
    <property type="project" value="InterPro"/>
</dbReference>
<organism evidence="2 3">
    <name type="scientific">Jatropha curcas</name>
    <name type="common">Barbados nut</name>
    <dbReference type="NCBI Taxonomy" id="180498"/>
    <lineage>
        <taxon>Eukaryota</taxon>
        <taxon>Viridiplantae</taxon>
        <taxon>Streptophyta</taxon>
        <taxon>Embryophyta</taxon>
        <taxon>Tracheophyta</taxon>
        <taxon>Spermatophyta</taxon>
        <taxon>Magnoliopsida</taxon>
        <taxon>eudicotyledons</taxon>
        <taxon>Gunneridae</taxon>
        <taxon>Pentapetalae</taxon>
        <taxon>rosids</taxon>
        <taxon>fabids</taxon>
        <taxon>Malpighiales</taxon>
        <taxon>Euphorbiaceae</taxon>
        <taxon>Crotonoideae</taxon>
        <taxon>Jatropheae</taxon>
        <taxon>Jatropha</taxon>
    </lineage>
</organism>
<reference evidence="2 3" key="1">
    <citation type="journal article" date="2014" name="PLoS ONE">
        <title>Global Analysis of Gene Expression Profiles in Physic Nut (Jatropha curcas L.) Seedlings Exposed to Salt Stress.</title>
        <authorList>
            <person name="Zhang L."/>
            <person name="Zhang C."/>
            <person name="Wu P."/>
            <person name="Chen Y."/>
            <person name="Li M."/>
            <person name="Jiang H."/>
            <person name="Wu G."/>
        </authorList>
    </citation>
    <scope>NUCLEOTIDE SEQUENCE [LARGE SCALE GENOMIC DNA]</scope>
    <source>
        <strain evidence="3">cv. GZQX0401</strain>
        <tissue evidence="2">Young leaves</tissue>
    </source>
</reference>
<dbReference type="Pfam" id="PF10536">
    <property type="entry name" value="PMD"/>
    <property type="match status" value="1"/>
</dbReference>
<dbReference type="AlphaFoldDB" id="A0A067JWB3"/>
<evidence type="ECO:0000259" key="1">
    <source>
        <dbReference type="Pfam" id="PF10536"/>
    </source>
</evidence>
<dbReference type="PANTHER" id="PTHR46033:SF8">
    <property type="entry name" value="PROTEIN MAINTENANCE OF MERISTEMS-LIKE"/>
    <property type="match status" value="1"/>
</dbReference>
<accession>A0A067JWB3</accession>
<feature type="domain" description="Aminotransferase-like plant mobile" evidence="1">
    <location>
        <begin position="50"/>
        <end position="93"/>
    </location>
</feature>
<evidence type="ECO:0000313" key="2">
    <source>
        <dbReference type="EMBL" id="KDP23829.1"/>
    </source>
</evidence>
<protein>
    <recommendedName>
        <fullName evidence="1">Aminotransferase-like plant mobile domain-containing protein</fullName>
    </recommendedName>
</protein>
<evidence type="ECO:0000313" key="3">
    <source>
        <dbReference type="Proteomes" id="UP000027138"/>
    </source>
</evidence>
<dbReference type="InterPro" id="IPR044824">
    <property type="entry name" value="MAIN-like"/>
</dbReference>
<dbReference type="InterPro" id="IPR019557">
    <property type="entry name" value="AminoTfrase-like_pln_mobile"/>
</dbReference>
<keyword evidence="3" id="KW-1185">Reference proteome</keyword>
<dbReference type="Proteomes" id="UP000027138">
    <property type="component" value="Unassembled WGS sequence"/>
</dbReference>
<gene>
    <name evidence="2" type="ORF">JCGZ_00105</name>
</gene>
<name>A0A067JWB3_JATCU</name>
<dbReference type="EMBL" id="KK915192">
    <property type="protein sequence ID" value="KDP23829.1"/>
    <property type="molecule type" value="Genomic_DNA"/>
</dbReference>
<dbReference type="OrthoDB" id="1938336at2759"/>
<sequence length="96" mass="11242">MRGKSSDNTYAAGEWFDRLLPRVQDRVREVGFDHFVDTLPRMQGRIVLTSIMALMERWMDTTHIFHLSFGEMTITPVDFVAITRLPFKGRSVIFYD</sequence>